<keyword evidence="1 5" id="KW-0479">Metal-binding</keyword>
<sequence>MELYGHSGNGSQTDQWAAPGQETGLEESMMRLGLLGGELYPERGGVPNCAYYMRTGSCGYGNKCRYNHPRDRNSVS</sequence>
<evidence type="ECO:0000256" key="5">
    <source>
        <dbReference type="PROSITE-ProRule" id="PRU00723"/>
    </source>
</evidence>
<dbReference type="InterPro" id="IPR000571">
    <property type="entry name" value="Znf_CCCH"/>
</dbReference>
<keyword evidence="2 5" id="KW-0863">Zinc-finger</keyword>
<dbReference type="GO" id="GO:0003729">
    <property type="term" value="F:mRNA binding"/>
    <property type="evidence" value="ECO:0007669"/>
    <property type="project" value="TreeGrafter"/>
</dbReference>
<accession>A0A166D9X7</accession>
<dbReference type="Gramene" id="KZN04980">
    <property type="protein sequence ID" value="KZN04980"/>
    <property type="gene ID" value="DCAR_005817"/>
</dbReference>
<dbReference type="STRING" id="79200.A0A166D9X7"/>
<dbReference type="EMBL" id="LNRQ01000002">
    <property type="protein sequence ID" value="KZN04980.1"/>
    <property type="molecule type" value="Genomic_DNA"/>
</dbReference>
<dbReference type="Pfam" id="PF00642">
    <property type="entry name" value="zf-CCCH"/>
    <property type="match status" value="1"/>
</dbReference>
<organism evidence="8">
    <name type="scientific">Daucus carota subsp. sativus</name>
    <name type="common">Carrot</name>
    <dbReference type="NCBI Taxonomy" id="79200"/>
    <lineage>
        <taxon>Eukaryota</taxon>
        <taxon>Viridiplantae</taxon>
        <taxon>Streptophyta</taxon>
        <taxon>Embryophyta</taxon>
        <taxon>Tracheophyta</taxon>
        <taxon>Spermatophyta</taxon>
        <taxon>Magnoliopsida</taxon>
        <taxon>eudicotyledons</taxon>
        <taxon>Gunneridae</taxon>
        <taxon>Pentapetalae</taxon>
        <taxon>asterids</taxon>
        <taxon>campanulids</taxon>
        <taxon>Apiales</taxon>
        <taxon>Apiaceae</taxon>
        <taxon>Apioideae</taxon>
        <taxon>Scandiceae</taxon>
        <taxon>Daucinae</taxon>
        <taxon>Daucus</taxon>
        <taxon>Daucus sect. Daucus</taxon>
    </lineage>
</organism>
<feature type="domain" description="C3H1-type" evidence="7">
    <location>
        <begin position="43"/>
        <end position="71"/>
    </location>
</feature>
<evidence type="ECO:0000313" key="8">
    <source>
        <dbReference type="EMBL" id="KZN04980.1"/>
    </source>
</evidence>
<evidence type="ECO:0000256" key="4">
    <source>
        <dbReference type="ARBA" id="ARBA00023125"/>
    </source>
</evidence>
<dbReference type="PROSITE" id="PS50103">
    <property type="entry name" value="ZF_C3H1"/>
    <property type="match status" value="1"/>
</dbReference>
<evidence type="ECO:0000256" key="1">
    <source>
        <dbReference type="ARBA" id="ARBA00022723"/>
    </source>
</evidence>
<dbReference type="Gene3D" id="4.10.1000.10">
    <property type="entry name" value="Zinc finger, CCCH-type"/>
    <property type="match status" value="1"/>
</dbReference>
<keyword evidence="4" id="KW-0238">DNA-binding</keyword>
<dbReference type="OMA" id="EAMWQIN"/>
<dbReference type="InterPro" id="IPR050974">
    <property type="entry name" value="Plant_ZF_CCCH"/>
</dbReference>
<feature type="region of interest" description="Disordered" evidence="6">
    <location>
        <begin position="1"/>
        <end position="22"/>
    </location>
</feature>
<dbReference type="GO" id="GO:0003677">
    <property type="term" value="F:DNA binding"/>
    <property type="evidence" value="ECO:0007669"/>
    <property type="project" value="UniProtKB-KW"/>
</dbReference>
<gene>
    <name evidence="8" type="ORF">DCAR_005817</name>
</gene>
<dbReference type="PANTHER" id="PTHR12506:SF43">
    <property type="entry name" value="ZINC FINGER CCCH DOMAIN-CONTAINING PROTEIN 32"/>
    <property type="match status" value="1"/>
</dbReference>
<dbReference type="AlphaFoldDB" id="A0A166D9X7"/>
<evidence type="ECO:0000256" key="3">
    <source>
        <dbReference type="ARBA" id="ARBA00022833"/>
    </source>
</evidence>
<proteinExistence type="predicted"/>
<protein>
    <recommendedName>
        <fullName evidence="7">C3H1-type domain-containing protein</fullName>
    </recommendedName>
</protein>
<comment type="caution">
    <text evidence="8">The sequence shown here is derived from an EMBL/GenBank/DDBJ whole genome shotgun (WGS) entry which is preliminary data.</text>
</comment>
<name>A0A166D9X7_DAUCS</name>
<evidence type="ECO:0000256" key="2">
    <source>
        <dbReference type="ARBA" id="ARBA00022771"/>
    </source>
</evidence>
<dbReference type="SMART" id="SM00356">
    <property type="entry name" value="ZnF_C3H1"/>
    <property type="match status" value="1"/>
</dbReference>
<dbReference type="GO" id="GO:0008270">
    <property type="term" value="F:zinc ion binding"/>
    <property type="evidence" value="ECO:0007669"/>
    <property type="project" value="UniProtKB-KW"/>
</dbReference>
<dbReference type="PANTHER" id="PTHR12506">
    <property type="entry name" value="PROTEIN PHOSPHATASE RELATED"/>
    <property type="match status" value="1"/>
</dbReference>
<feature type="zinc finger region" description="C3H1-type" evidence="5">
    <location>
        <begin position="43"/>
        <end position="71"/>
    </location>
</feature>
<dbReference type="InterPro" id="IPR036855">
    <property type="entry name" value="Znf_CCCH_sf"/>
</dbReference>
<keyword evidence="3 5" id="KW-0862">Zinc</keyword>
<dbReference type="SUPFAM" id="SSF90229">
    <property type="entry name" value="CCCH zinc finger"/>
    <property type="match status" value="1"/>
</dbReference>
<evidence type="ECO:0000259" key="7">
    <source>
        <dbReference type="PROSITE" id="PS50103"/>
    </source>
</evidence>
<reference evidence="8" key="1">
    <citation type="journal article" date="2016" name="Nat. Genet.">
        <title>A high-quality carrot genome assembly provides new insights into carotenoid accumulation and asterid genome evolution.</title>
        <authorList>
            <person name="Iorizzo M."/>
            <person name="Ellison S."/>
            <person name="Senalik D."/>
            <person name="Zeng P."/>
            <person name="Satapoomin P."/>
            <person name="Huang J."/>
            <person name="Bowman M."/>
            <person name="Iovene M."/>
            <person name="Sanseverino W."/>
            <person name="Cavagnaro P."/>
            <person name="Yildiz M."/>
            <person name="Macko-Podgorni A."/>
            <person name="Moranska E."/>
            <person name="Grzebelus E."/>
            <person name="Grzebelus D."/>
            <person name="Ashrafi H."/>
            <person name="Zheng Z."/>
            <person name="Cheng S."/>
            <person name="Spooner D."/>
            <person name="Van Deynze A."/>
            <person name="Simon P."/>
        </authorList>
    </citation>
    <scope>NUCLEOTIDE SEQUENCE [LARGE SCALE GENOMIC DNA]</scope>
    <source>
        <tissue evidence="8">Leaf</tissue>
    </source>
</reference>
<evidence type="ECO:0000256" key="6">
    <source>
        <dbReference type="SAM" id="MobiDB-lite"/>
    </source>
</evidence>